<organism evidence="1 2">
    <name type="scientific">Paenibacillus filicis</name>
    <dbReference type="NCBI Taxonomy" id="669464"/>
    <lineage>
        <taxon>Bacteria</taxon>
        <taxon>Bacillati</taxon>
        <taxon>Bacillota</taxon>
        <taxon>Bacilli</taxon>
        <taxon>Bacillales</taxon>
        <taxon>Paenibacillaceae</taxon>
        <taxon>Paenibacillus</taxon>
    </lineage>
</organism>
<accession>A0ABU9DUC7</accession>
<name>A0ABU9DUC7_9BACL</name>
<evidence type="ECO:0008006" key="3">
    <source>
        <dbReference type="Google" id="ProtNLM"/>
    </source>
</evidence>
<keyword evidence="2" id="KW-1185">Reference proteome</keyword>
<proteinExistence type="predicted"/>
<dbReference type="Proteomes" id="UP001469365">
    <property type="component" value="Unassembled WGS sequence"/>
</dbReference>
<dbReference type="EMBL" id="JBBPCC010000030">
    <property type="protein sequence ID" value="MEK8132469.1"/>
    <property type="molecule type" value="Genomic_DNA"/>
</dbReference>
<dbReference type="RefSeq" id="WP_341419600.1">
    <property type="nucleotide sequence ID" value="NZ_JBBPCC010000030.1"/>
</dbReference>
<sequence>MNSLVIIVLFAILALSVFRLIRLRRSLKRLDRSADIQERLAELRKKRDEE</sequence>
<evidence type="ECO:0000313" key="2">
    <source>
        <dbReference type="Proteomes" id="UP001469365"/>
    </source>
</evidence>
<protein>
    <recommendedName>
        <fullName evidence="3">DUF4083 domain-containing protein</fullName>
    </recommendedName>
</protein>
<gene>
    <name evidence="1" type="ORF">WMW72_31695</name>
</gene>
<reference evidence="1 2" key="1">
    <citation type="submission" date="2024-04" db="EMBL/GenBank/DDBJ databases">
        <title>draft genome sequnece of Paenibacillus filicis.</title>
        <authorList>
            <person name="Kim D.-U."/>
        </authorList>
    </citation>
    <scope>NUCLEOTIDE SEQUENCE [LARGE SCALE GENOMIC DNA]</scope>
    <source>
        <strain evidence="1 2">KACC14197</strain>
    </source>
</reference>
<comment type="caution">
    <text evidence="1">The sequence shown here is derived from an EMBL/GenBank/DDBJ whole genome shotgun (WGS) entry which is preliminary data.</text>
</comment>
<evidence type="ECO:0000313" key="1">
    <source>
        <dbReference type="EMBL" id="MEK8132469.1"/>
    </source>
</evidence>